<dbReference type="EMBL" id="CP006905">
    <property type="protein sequence ID" value="AIY82285.1"/>
    <property type="molecule type" value="Genomic_DNA"/>
</dbReference>
<dbReference type="InterPro" id="IPR024997">
    <property type="entry name" value="DUF3892"/>
</dbReference>
<feature type="compositionally biased region" description="Low complexity" evidence="1">
    <location>
        <begin position="1"/>
        <end position="12"/>
    </location>
</feature>
<dbReference type="KEGG" id="cbv:U729_616"/>
<feature type="region of interest" description="Disordered" evidence="1">
    <location>
        <begin position="82"/>
        <end position="103"/>
    </location>
</feature>
<protein>
    <recommendedName>
        <fullName evidence="4">DUF3892 domain-containing protein</fullName>
    </recommendedName>
</protein>
<dbReference type="Pfam" id="PF13031">
    <property type="entry name" value="DUF3892"/>
    <property type="match status" value="1"/>
</dbReference>
<dbReference type="OrthoDB" id="2054315at2"/>
<name>A0A0A7FTR2_9CLOT</name>
<keyword evidence="3" id="KW-1185">Reference proteome</keyword>
<evidence type="ECO:0000313" key="2">
    <source>
        <dbReference type="EMBL" id="AIY82285.1"/>
    </source>
</evidence>
<dbReference type="eggNOG" id="ENOG5032UKX">
    <property type="taxonomic scope" value="Bacteria"/>
</dbReference>
<accession>A0A0A7FTR2</accession>
<dbReference type="RefSeq" id="WP_039311533.1">
    <property type="nucleotide sequence ID" value="NZ_CP006905.1"/>
</dbReference>
<evidence type="ECO:0008006" key="4">
    <source>
        <dbReference type="Google" id="ProtNLM"/>
    </source>
</evidence>
<reference evidence="2 3" key="1">
    <citation type="journal article" date="2015" name="Infect. Genet. Evol.">
        <title>Genomic sequences of six botulinum neurotoxin-producing strains representing three clostridial species illustrate the mobility and diversity of botulinum neurotoxin genes.</title>
        <authorList>
            <person name="Smith T.J."/>
            <person name="Hill K.K."/>
            <person name="Xie G."/>
            <person name="Foley B.T."/>
            <person name="Williamson C.H."/>
            <person name="Foster J.T."/>
            <person name="Johnson S.L."/>
            <person name="Chertkov O."/>
            <person name="Teshima H."/>
            <person name="Gibbons H.S."/>
            <person name="Johnsky L.A."/>
            <person name="Karavis M.A."/>
            <person name="Smith L.A."/>
        </authorList>
    </citation>
    <scope>NUCLEOTIDE SEQUENCE [LARGE SCALE GENOMIC DNA]</scope>
    <source>
        <strain evidence="2 3">Sullivan</strain>
    </source>
</reference>
<feature type="region of interest" description="Disordered" evidence="1">
    <location>
        <begin position="1"/>
        <end position="25"/>
    </location>
</feature>
<dbReference type="STRING" id="1561.NPD11_2375"/>
<organism evidence="2 3">
    <name type="scientific">Clostridium baratii str. Sullivan</name>
    <dbReference type="NCBI Taxonomy" id="1415775"/>
    <lineage>
        <taxon>Bacteria</taxon>
        <taxon>Bacillati</taxon>
        <taxon>Bacillota</taxon>
        <taxon>Clostridia</taxon>
        <taxon>Eubacteriales</taxon>
        <taxon>Clostridiaceae</taxon>
        <taxon>Clostridium</taxon>
    </lineage>
</organism>
<feature type="compositionally biased region" description="Polar residues" evidence="1">
    <location>
        <begin position="90"/>
        <end position="103"/>
    </location>
</feature>
<dbReference type="Proteomes" id="UP000030635">
    <property type="component" value="Chromosome"/>
</dbReference>
<sequence>MNNETNNNMIDNLPKSINQPSEAPKSDALEITGVVKHGSRIVGYELSNGHQIDKNAAVQMAKDGEIKGVGVSVSKTGEEYVRSLPDDNESNNLSSLPVITIHS</sequence>
<evidence type="ECO:0000256" key="1">
    <source>
        <dbReference type="SAM" id="MobiDB-lite"/>
    </source>
</evidence>
<proteinExistence type="predicted"/>
<evidence type="ECO:0000313" key="3">
    <source>
        <dbReference type="Proteomes" id="UP000030635"/>
    </source>
</evidence>
<dbReference type="HOGENOM" id="CLU_152427_0_0_9"/>
<gene>
    <name evidence="2" type="ORF">U729_616</name>
</gene>
<dbReference type="AlphaFoldDB" id="A0A0A7FTR2"/>